<evidence type="ECO:0000256" key="2">
    <source>
        <dbReference type="ARBA" id="ARBA00022475"/>
    </source>
</evidence>
<dbReference type="AlphaFoldDB" id="A0A8N1S5E0"/>
<feature type="transmembrane region" description="Helical" evidence="10">
    <location>
        <begin position="326"/>
        <end position="347"/>
    </location>
</feature>
<dbReference type="OrthoDB" id="7550533at2759"/>
<evidence type="ECO:0000313" key="12">
    <source>
        <dbReference type="RefSeq" id="XP_025073956.1"/>
    </source>
</evidence>
<evidence type="ECO:0000256" key="10">
    <source>
        <dbReference type="RuleBase" id="RU351113"/>
    </source>
</evidence>
<sequence>MTIISLTIFLTTECTSLLVIKVLCTTTFCIIYVIKYNSFWINARNVKHLMERLQQICNELKDENEINIMKKYGNNTKHYTTAITLFCICTVLIPTIIPILKPIFNIVLHVNKSQSREIIHFTIIQEYFIDQEKYSFLIMLHMNTFICIGAITLTGTGTMLLGYMEHGCGMFKIASYRMEQAMRIKVFKKISTKDEIMIHKEIIYAVDIHRKAIKYVELLLSNFEGSFVLLILVGVISLSLNLFAIFWAISVGNKEDCIFHFIFVSCVLVYMFLANYFAQEVLNHNNNVHASAYNVHWYIAPIQTQKLILFILQKESKIFVLKLGKLFSASLESFAMLIKLSISYFTFMYSMQQ</sequence>
<keyword evidence="7 10" id="KW-0472">Membrane</keyword>
<keyword evidence="3 10" id="KW-0716">Sensory transduction</keyword>
<dbReference type="InterPro" id="IPR004117">
    <property type="entry name" value="7tm6_olfct_rcpt"/>
</dbReference>
<dbReference type="GeneID" id="105426782"/>
<evidence type="ECO:0000256" key="1">
    <source>
        <dbReference type="ARBA" id="ARBA00004651"/>
    </source>
</evidence>
<evidence type="ECO:0000256" key="9">
    <source>
        <dbReference type="ARBA" id="ARBA00023224"/>
    </source>
</evidence>
<dbReference type="GO" id="GO:0005886">
    <property type="term" value="C:plasma membrane"/>
    <property type="evidence" value="ECO:0007669"/>
    <property type="project" value="UniProtKB-SubCell"/>
</dbReference>
<dbReference type="PANTHER" id="PTHR21137:SF35">
    <property type="entry name" value="ODORANT RECEPTOR 19A-RELATED"/>
    <property type="match status" value="1"/>
</dbReference>
<evidence type="ECO:0000256" key="5">
    <source>
        <dbReference type="ARBA" id="ARBA00022725"/>
    </source>
</evidence>
<dbReference type="GO" id="GO:0007165">
    <property type="term" value="P:signal transduction"/>
    <property type="evidence" value="ECO:0007669"/>
    <property type="project" value="UniProtKB-KW"/>
</dbReference>
<evidence type="ECO:0000256" key="3">
    <source>
        <dbReference type="ARBA" id="ARBA00022606"/>
    </source>
</evidence>
<evidence type="ECO:0000256" key="8">
    <source>
        <dbReference type="ARBA" id="ARBA00023170"/>
    </source>
</evidence>
<dbReference type="GO" id="GO:0004984">
    <property type="term" value="F:olfactory receptor activity"/>
    <property type="evidence" value="ECO:0007669"/>
    <property type="project" value="InterPro"/>
</dbReference>
<dbReference type="Proteomes" id="UP000504615">
    <property type="component" value="Unplaced"/>
</dbReference>
<comment type="caution">
    <text evidence="10">Lacks conserved residue(s) required for the propagation of feature annotation.</text>
</comment>
<keyword evidence="8 10" id="KW-0675">Receptor</keyword>
<reference evidence="12" key="1">
    <citation type="submission" date="2025-08" db="UniProtKB">
        <authorList>
            <consortium name="RefSeq"/>
        </authorList>
    </citation>
    <scope>IDENTIFICATION</scope>
</reference>
<keyword evidence="4 10" id="KW-0812">Transmembrane</keyword>
<keyword evidence="9 10" id="KW-0807">Transducer</keyword>
<accession>A0A8N1S5E0</accession>
<keyword evidence="2" id="KW-1003">Cell membrane</keyword>
<feature type="transmembrane region" description="Helical" evidence="10">
    <location>
        <begin position="79"/>
        <end position="100"/>
    </location>
</feature>
<evidence type="ECO:0000256" key="6">
    <source>
        <dbReference type="ARBA" id="ARBA00022989"/>
    </source>
</evidence>
<dbReference type="RefSeq" id="XP_025073956.1">
    <property type="nucleotide sequence ID" value="XM_025218171.1"/>
</dbReference>
<proteinExistence type="inferred from homology"/>
<feature type="transmembrane region" description="Helical" evidence="10">
    <location>
        <begin position="136"/>
        <end position="163"/>
    </location>
</feature>
<feature type="transmembrane region" description="Helical" evidence="10">
    <location>
        <begin position="6"/>
        <end position="34"/>
    </location>
</feature>
<protein>
    <recommendedName>
        <fullName evidence="10">Odorant receptor</fullName>
    </recommendedName>
</protein>
<dbReference type="PANTHER" id="PTHR21137">
    <property type="entry name" value="ODORANT RECEPTOR"/>
    <property type="match status" value="1"/>
</dbReference>
<comment type="similarity">
    <text evidence="10">Belongs to the insect chemoreceptor superfamily. Heteromeric odorant receptor channel (TC 1.A.69) family.</text>
</comment>
<keyword evidence="5 10" id="KW-0552">Olfaction</keyword>
<comment type="subcellular location">
    <subcellularLocation>
        <location evidence="1 10">Cell membrane</location>
        <topology evidence="1 10">Multi-pass membrane protein</topology>
    </subcellularLocation>
</comment>
<dbReference type="Pfam" id="PF02949">
    <property type="entry name" value="7tm_6"/>
    <property type="match status" value="1"/>
</dbReference>
<keyword evidence="11" id="KW-1185">Reference proteome</keyword>
<name>A0A8N1S5E0_9HYME</name>
<keyword evidence="6 10" id="KW-1133">Transmembrane helix</keyword>
<evidence type="ECO:0000256" key="7">
    <source>
        <dbReference type="ARBA" id="ARBA00023136"/>
    </source>
</evidence>
<evidence type="ECO:0000256" key="4">
    <source>
        <dbReference type="ARBA" id="ARBA00022692"/>
    </source>
</evidence>
<feature type="transmembrane region" description="Helical" evidence="10">
    <location>
        <begin position="227"/>
        <end position="252"/>
    </location>
</feature>
<evidence type="ECO:0000313" key="11">
    <source>
        <dbReference type="Proteomes" id="UP000504615"/>
    </source>
</evidence>
<gene>
    <name evidence="12" type="primary">LOC105426782</name>
</gene>
<feature type="transmembrane region" description="Helical" evidence="10">
    <location>
        <begin position="258"/>
        <end position="278"/>
    </location>
</feature>
<organism evidence="11 12">
    <name type="scientific">Pogonomyrmex barbatus</name>
    <name type="common">red harvester ant</name>
    <dbReference type="NCBI Taxonomy" id="144034"/>
    <lineage>
        <taxon>Eukaryota</taxon>
        <taxon>Metazoa</taxon>
        <taxon>Ecdysozoa</taxon>
        <taxon>Arthropoda</taxon>
        <taxon>Hexapoda</taxon>
        <taxon>Insecta</taxon>
        <taxon>Pterygota</taxon>
        <taxon>Neoptera</taxon>
        <taxon>Endopterygota</taxon>
        <taxon>Hymenoptera</taxon>
        <taxon>Apocrita</taxon>
        <taxon>Aculeata</taxon>
        <taxon>Formicoidea</taxon>
        <taxon>Formicidae</taxon>
        <taxon>Myrmicinae</taxon>
        <taxon>Pogonomyrmex</taxon>
    </lineage>
</organism>
<dbReference type="GO" id="GO:0005549">
    <property type="term" value="F:odorant binding"/>
    <property type="evidence" value="ECO:0007669"/>
    <property type="project" value="InterPro"/>
</dbReference>